<feature type="signal peptide" evidence="8">
    <location>
        <begin position="1"/>
        <end position="18"/>
    </location>
</feature>
<dbReference type="Pfam" id="PF00254">
    <property type="entry name" value="FKBP_C"/>
    <property type="match status" value="1"/>
</dbReference>
<proteinExistence type="inferred from homology"/>
<dbReference type="GO" id="GO:0003755">
    <property type="term" value="F:peptidyl-prolyl cis-trans isomerase activity"/>
    <property type="evidence" value="ECO:0007669"/>
    <property type="project" value="UniProtKB-KW"/>
</dbReference>
<dbReference type="PANTHER" id="PTHR43811:SF19">
    <property type="entry name" value="39 KDA FK506-BINDING NUCLEAR PROTEIN"/>
    <property type="match status" value="1"/>
</dbReference>
<dbReference type="RefSeq" id="WP_096349415.1">
    <property type="nucleotide sequence ID" value="NZ_AP017313.1"/>
</dbReference>
<evidence type="ECO:0000256" key="3">
    <source>
        <dbReference type="ARBA" id="ARBA00013194"/>
    </source>
</evidence>
<evidence type="ECO:0000256" key="6">
    <source>
        <dbReference type="PROSITE-ProRule" id="PRU00277"/>
    </source>
</evidence>
<feature type="domain" description="PPIase FKBP-type" evidence="9">
    <location>
        <begin position="205"/>
        <end position="305"/>
    </location>
</feature>
<dbReference type="PROSITE" id="PS50059">
    <property type="entry name" value="FKBP_PPIASE"/>
    <property type="match status" value="1"/>
</dbReference>
<dbReference type="OrthoDB" id="9814548at2"/>
<dbReference type="EC" id="5.2.1.8" evidence="3 6"/>
<comment type="caution">
    <text evidence="10">The sequence shown here is derived from an EMBL/GenBank/DDBJ whole genome shotgun (WGS) entry which is preliminary data.</text>
</comment>
<keyword evidence="4 6" id="KW-0697">Rotamase</keyword>
<gene>
    <name evidence="10" type="ORF">FHS11_004521</name>
</gene>
<name>A0A839SII0_9SPHI</name>
<dbReference type="SUPFAM" id="SSF54534">
    <property type="entry name" value="FKBP-like"/>
    <property type="match status" value="2"/>
</dbReference>
<keyword evidence="8" id="KW-0732">Signal</keyword>
<accession>A0A839SII0</accession>
<keyword evidence="11" id="KW-1185">Reference proteome</keyword>
<sequence length="331" mass="35799">MKYILFIMALGLAVNVSAQTDVQHTPHGATYRVFTHSTGDKIKVNDVITFDFIQKTDKDSILMSSFITGNKGKAQVLPIEGLKDIAEVNLMEVFPNLALNDSVEVKIPTDSVFKGHDAQRPAFFPKGSNLVFVLKVEKIQSLNDAIAERNAEMEKAKAEEAKLQANEAVAAAAYIASHKLVLKTTPSGLKYVITKPSLKLKPQKGDTLLVNYAGRGLDDKVFDSSIESIAKASGLNQPGRTYEPYEVIVGAGGVIPGWDEGLLLLNEGSKATFVIPSSLAYGAQGMGAIAPFSTLVFDLELVKVKPVKHPVVAKPAVKKPVHKKYPVKKKS</sequence>
<comment type="similarity">
    <text evidence="2">Belongs to the FKBP-type PPIase family.</text>
</comment>
<protein>
    <recommendedName>
        <fullName evidence="3 6">peptidylprolyl isomerase</fullName>
        <ecNumber evidence="3 6">5.2.1.8</ecNumber>
    </recommendedName>
</protein>
<dbReference type="Gene3D" id="3.10.50.40">
    <property type="match status" value="2"/>
</dbReference>
<organism evidence="10 11">
    <name type="scientific">Mucilaginibacter gotjawali</name>
    <dbReference type="NCBI Taxonomy" id="1550579"/>
    <lineage>
        <taxon>Bacteria</taxon>
        <taxon>Pseudomonadati</taxon>
        <taxon>Bacteroidota</taxon>
        <taxon>Sphingobacteriia</taxon>
        <taxon>Sphingobacteriales</taxon>
        <taxon>Sphingobacteriaceae</taxon>
        <taxon>Mucilaginibacter</taxon>
    </lineage>
</organism>
<evidence type="ECO:0000256" key="8">
    <source>
        <dbReference type="SAM" id="SignalP"/>
    </source>
</evidence>
<evidence type="ECO:0000259" key="9">
    <source>
        <dbReference type="PROSITE" id="PS50059"/>
    </source>
</evidence>
<reference evidence="10" key="1">
    <citation type="submission" date="2020-08" db="EMBL/GenBank/DDBJ databases">
        <title>Genomic Encyclopedia of Type Strains, Phase III (KMG-III): the genomes of soil and plant-associated and newly described type strains.</title>
        <authorList>
            <person name="Whitman W."/>
        </authorList>
    </citation>
    <scope>NUCLEOTIDE SEQUENCE [LARGE SCALE GENOMIC DNA]</scope>
    <source>
        <strain evidence="10">CECT 8628</strain>
    </source>
</reference>
<evidence type="ECO:0000313" key="11">
    <source>
        <dbReference type="Proteomes" id="UP000539265"/>
    </source>
</evidence>
<feature type="coiled-coil region" evidence="7">
    <location>
        <begin position="136"/>
        <end position="171"/>
    </location>
</feature>
<comment type="catalytic activity">
    <reaction evidence="1 6">
        <text>[protein]-peptidylproline (omega=180) = [protein]-peptidylproline (omega=0)</text>
        <dbReference type="Rhea" id="RHEA:16237"/>
        <dbReference type="Rhea" id="RHEA-COMP:10747"/>
        <dbReference type="Rhea" id="RHEA-COMP:10748"/>
        <dbReference type="ChEBI" id="CHEBI:83833"/>
        <dbReference type="ChEBI" id="CHEBI:83834"/>
        <dbReference type="EC" id="5.2.1.8"/>
    </reaction>
</comment>
<keyword evidence="7" id="KW-0175">Coiled coil</keyword>
<dbReference type="AlphaFoldDB" id="A0A839SII0"/>
<evidence type="ECO:0000256" key="5">
    <source>
        <dbReference type="ARBA" id="ARBA00023235"/>
    </source>
</evidence>
<evidence type="ECO:0000256" key="7">
    <source>
        <dbReference type="SAM" id="Coils"/>
    </source>
</evidence>
<dbReference type="EMBL" id="JACHWX010000017">
    <property type="protein sequence ID" value="MBB3058075.1"/>
    <property type="molecule type" value="Genomic_DNA"/>
</dbReference>
<evidence type="ECO:0000256" key="4">
    <source>
        <dbReference type="ARBA" id="ARBA00023110"/>
    </source>
</evidence>
<keyword evidence="5 6" id="KW-0413">Isomerase</keyword>
<dbReference type="InterPro" id="IPR001179">
    <property type="entry name" value="PPIase_FKBP_dom"/>
</dbReference>
<dbReference type="Proteomes" id="UP000539265">
    <property type="component" value="Unassembled WGS sequence"/>
</dbReference>
<dbReference type="InterPro" id="IPR046357">
    <property type="entry name" value="PPIase_dom_sf"/>
</dbReference>
<feature type="chain" id="PRO_5032557709" description="peptidylprolyl isomerase" evidence="8">
    <location>
        <begin position="19"/>
        <end position="331"/>
    </location>
</feature>
<evidence type="ECO:0000256" key="1">
    <source>
        <dbReference type="ARBA" id="ARBA00000971"/>
    </source>
</evidence>
<evidence type="ECO:0000256" key="2">
    <source>
        <dbReference type="ARBA" id="ARBA00006577"/>
    </source>
</evidence>
<evidence type="ECO:0000313" key="10">
    <source>
        <dbReference type="EMBL" id="MBB3058075.1"/>
    </source>
</evidence>
<dbReference type="PANTHER" id="PTHR43811">
    <property type="entry name" value="FKBP-TYPE PEPTIDYL-PROLYL CIS-TRANS ISOMERASE FKPA"/>
    <property type="match status" value="1"/>
</dbReference>